<dbReference type="RefSeq" id="WP_069641613.1">
    <property type="nucleotide sequence ID" value="NZ_MIJE01000001.1"/>
</dbReference>
<dbReference type="SMART" id="SM00388">
    <property type="entry name" value="HisKA"/>
    <property type="match status" value="1"/>
</dbReference>
<dbReference type="PROSITE" id="PS50109">
    <property type="entry name" value="HIS_KIN"/>
    <property type="match status" value="1"/>
</dbReference>
<comment type="catalytic activity">
    <reaction evidence="1">
        <text>ATP + protein L-histidine = ADP + protein N-phospho-L-histidine.</text>
        <dbReference type="EC" id="2.7.13.3"/>
    </reaction>
</comment>
<dbReference type="InterPro" id="IPR005467">
    <property type="entry name" value="His_kinase_dom"/>
</dbReference>
<proteinExistence type="predicted"/>
<evidence type="ECO:0000256" key="5">
    <source>
        <dbReference type="ARBA" id="ARBA00022679"/>
    </source>
</evidence>
<dbReference type="GO" id="GO:0005886">
    <property type="term" value="C:plasma membrane"/>
    <property type="evidence" value="ECO:0007669"/>
    <property type="project" value="TreeGrafter"/>
</dbReference>
<feature type="transmembrane region" description="Helical" evidence="8">
    <location>
        <begin position="15"/>
        <end position="33"/>
    </location>
</feature>
<keyword evidence="5" id="KW-0808">Transferase</keyword>
<dbReference type="SMART" id="SM00387">
    <property type="entry name" value="HATPase_c"/>
    <property type="match status" value="1"/>
</dbReference>
<feature type="domain" description="Histidine kinase" evidence="9">
    <location>
        <begin position="88"/>
        <end position="306"/>
    </location>
</feature>
<dbReference type="InterPro" id="IPR036097">
    <property type="entry name" value="HisK_dim/P_sf"/>
</dbReference>
<dbReference type="PRINTS" id="PR00344">
    <property type="entry name" value="BCTRLSENSOR"/>
</dbReference>
<accession>A0A1E5G4L9</accession>
<protein>
    <recommendedName>
        <fullName evidence="3">histidine kinase</fullName>
        <ecNumber evidence="3">2.7.13.3</ecNumber>
    </recommendedName>
</protein>
<dbReference type="EMBL" id="MIJE01000001">
    <property type="protein sequence ID" value="OEF98121.1"/>
    <property type="molecule type" value="Genomic_DNA"/>
</dbReference>
<dbReference type="GO" id="GO:0000155">
    <property type="term" value="F:phosphorelay sensor kinase activity"/>
    <property type="evidence" value="ECO:0007669"/>
    <property type="project" value="InterPro"/>
</dbReference>
<evidence type="ECO:0000256" key="4">
    <source>
        <dbReference type="ARBA" id="ARBA00022553"/>
    </source>
</evidence>
<evidence type="ECO:0000313" key="11">
    <source>
        <dbReference type="Proteomes" id="UP000094296"/>
    </source>
</evidence>
<dbReference type="InterPro" id="IPR036890">
    <property type="entry name" value="HATPase_C_sf"/>
</dbReference>
<dbReference type="PANTHER" id="PTHR45453">
    <property type="entry name" value="PHOSPHATE REGULON SENSOR PROTEIN PHOR"/>
    <property type="match status" value="1"/>
</dbReference>
<dbReference type="GO" id="GO:0016036">
    <property type="term" value="P:cellular response to phosphate starvation"/>
    <property type="evidence" value="ECO:0007669"/>
    <property type="project" value="TreeGrafter"/>
</dbReference>
<dbReference type="STRING" id="766136.BHF68_00055"/>
<comment type="caution">
    <text evidence="10">The sequence shown here is derived from an EMBL/GenBank/DDBJ whole genome shotgun (WGS) entry which is preliminary data.</text>
</comment>
<evidence type="ECO:0000256" key="8">
    <source>
        <dbReference type="SAM" id="Phobius"/>
    </source>
</evidence>
<reference evidence="10 11" key="1">
    <citation type="submission" date="2016-09" db="EMBL/GenBank/DDBJ databases">
        <title>Draft genome sequence for the type strain of Desulfuribacillus alkaliarsenatis AHT28, an obligately anaerobic, sulfidogenic bacterium isolated from Russian soda lake sediments.</title>
        <authorList>
            <person name="Abin C.A."/>
            <person name="Hollibaugh J.T."/>
        </authorList>
    </citation>
    <scope>NUCLEOTIDE SEQUENCE [LARGE SCALE GENOMIC DNA]</scope>
    <source>
        <strain evidence="10 11">AHT28</strain>
    </source>
</reference>
<organism evidence="10 11">
    <name type="scientific">Desulfuribacillus alkaliarsenatis</name>
    <dbReference type="NCBI Taxonomy" id="766136"/>
    <lineage>
        <taxon>Bacteria</taxon>
        <taxon>Bacillati</taxon>
        <taxon>Bacillota</taxon>
        <taxon>Desulfuribacillia</taxon>
        <taxon>Desulfuribacillales</taxon>
        <taxon>Desulfuribacillaceae</taxon>
        <taxon>Desulfuribacillus</taxon>
    </lineage>
</organism>
<keyword evidence="4" id="KW-0597">Phosphoprotein</keyword>
<dbReference type="GO" id="GO:0004721">
    <property type="term" value="F:phosphoprotein phosphatase activity"/>
    <property type="evidence" value="ECO:0007669"/>
    <property type="project" value="TreeGrafter"/>
</dbReference>
<dbReference type="SUPFAM" id="SSF47384">
    <property type="entry name" value="Homodimeric domain of signal transducing histidine kinase"/>
    <property type="match status" value="1"/>
</dbReference>
<dbReference type="InterPro" id="IPR003594">
    <property type="entry name" value="HATPase_dom"/>
</dbReference>
<dbReference type="InterPro" id="IPR004358">
    <property type="entry name" value="Sig_transdc_His_kin-like_C"/>
</dbReference>
<dbReference type="InterPro" id="IPR003661">
    <property type="entry name" value="HisK_dim/P_dom"/>
</dbReference>
<dbReference type="Pfam" id="PF02518">
    <property type="entry name" value="HATPase_c"/>
    <property type="match status" value="1"/>
</dbReference>
<sequence>MNVNPKIKKLFSNRFTNSALTVVLSFSILLIMSYLYPFFYVYVIGGGLHLLITYYQLKKLYTYYNHEKKIFEEQILYEKKIKEHMVEDLCHDIKAPLSTLRGQMEAILDGIMPADQKTLELSIQQIDRVTKLVDELDLSLDALHLTGKLKSYKLSKFLNHITANFELVCNSRGMRYEVINDLNNDYELLIDSNRLYQAFFNIFNNSIRFSNKSNSVFRIVIKEAEHHIDIFLADNGTGIALEDEPYIFERLYKGDASRKKEKDSGSGLGLFITKEIVEYHGGQISIFKPKLFESGCTLLIKLPKPKVWVA</sequence>
<keyword evidence="8" id="KW-1133">Transmembrane helix</keyword>
<keyword evidence="8" id="KW-0812">Transmembrane</keyword>
<evidence type="ECO:0000256" key="3">
    <source>
        <dbReference type="ARBA" id="ARBA00012438"/>
    </source>
</evidence>
<evidence type="ECO:0000313" key="10">
    <source>
        <dbReference type="EMBL" id="OEF98121.1"/>
    </source>
</evidence>
<comment type="subcellular location">
    <subcellularLocation>
        <location evidence="2">Membrane</location>
    </subcellularLocation>
</comment>
<evidence type="ECO:0000256" key="6">
    <source>
        <dbReference type="ARBA" id="ARBA00022777"/>
    </source>
</evidence>
<dbReference type="CDD" id="cd00082">
    <property type="entry name" value="HisKA"/>
    <property type="match status" value="1"/>
</dbReference>
<dbReference type="Pfam" id="PF00512">
    <property type="entry name" value="HisKA"/>
    <property type="match status" value="1"/>
</dbReference>
<dbReference type="PANTHER" id="PTHR45453:SF1">
    <property type="entry name" value="PHOSPHATE REGULON SENSOR PROTEIN PHOR"/>
    <property type="match status" value="1"/>
</dbReference>
<name>A0A1E5G4L9_9FIRM</name>
<evidence type="ECO:0000256" key="1">
    <source>
        <dbReference type="ARBA" id="ARBA00000085"/>
    </source>
</evidence>
<evidence type="ECO:0000259" key="9">
    <source>
        <dbReference type="PROSITE" id="PS50109"/>
    </source>
</evidence>
<keyword evidence="6" id="KW-0418">Kinase</keyword>
<evidence type="ECO:0000256" key="2">
    <source>
        <dbReference type="ARBA" id="ARBA00004370"/>
    </source>
</evidence>
<dbReference type="EC" id="2.7.13.3" evidence="3"/>
<evidence type="ECO:0000256" key="7">
    <source>
        <dbReference type="ARBA" id="ARBA00023012"/>
    </source>
</evidence>
<dbReference type="AlphaFoldDB" id="A0A1E5G4L9"/>
<keyword evidence="11" id="KW-1185">Reference proteome</keyword>
<dbReference type="InterPro" id="IPR050351">
    <property type="entry name" value="BphY/WalK/GraS-like"/>
</dbReference>
<dbReference type="Proteomes" id="UP000094296">
    <property type="component" value="Unassembled WGS sequence"/>
</dbReference>
<keyword evidence="8" id="KW-0472">Membrane</keyword>
<gene>
    <name evidence="10" type="ORF">BHF68_00055</name>
</gene>
<dbReference type="Gene3D" id="3.30.565.10">
    <property type="entry name" value="Histidine kinase-like ATPase, C-terminal domain"/>
    <property type="match status" value="1"/>
</dbReference>
<dbReference type="SUPFAM" id="SSF55874">
    <property type="entry name" value="ATPase domain of HSP90 chaperone/DNA topoisomerase II/histidine kinase"/>
    <property type="match status" value="1"/>
</dbReference>
<keyword evidence="7" id="KW-0902">Two-component regulatory system</keyword>
<dbReference type="CDD" id="cd00075">
    <property type="entry name" value="HATPase"/>
    <property type="match status" value="1"/>
</dbReference>
<dbReference type="Gene3D" id="1.10.287.130">
    <property type="match status" value="1"/>
</dbReference>